<dbReference type="InterPro" id="IPR049614">
    <property type="entry name" value="HrpB_DEXH"/>
</dbReference>
<proteinExistence type="predicted"/>
<dbReference type="InterPro" id="IPR002464">
    <property type="entry name" value="DNA/RNA_helicase_DEAH_CS"/>
</dbReference>
<keyword evidence="1" id="KW-0547">Nucleotide-binding</keyword>
<dbReference type="RefSeq" id="WP_072747325.1">
    <property type="nucleotide sequence ID" value="NZ_FOHL01000005.1"/>
</dbReference>
<keyword evidence="4" id="KW-0067">ATP-binding</keyword>
<dbReference type="InterPro" id="IPR007502">
    <property type="entry name" value="Helicase-assoc_dom"/>
</dbReference>
<dbReference type="PROSITE" id="PS51192">
    <property type="entry name" value="HELICASE_ATP_BIND_1"/>
    <property type="match status" value="1"/>
</dbReference>
<dbReference type="PANTHER" id="PTHR43519:SF1">
    <property type="entry name" value="ATP-DEPENDENT RNA HELICASE HRPB"/>
    <property type="match status" value="1"/>
</dbReference>
<dbReference type="Pfam" id="PF00270">
    <property type="entry name" value="DEAD"/>
    <property type="match status" value="1"/>
</dbReference>
<reference evidence="8 9" key="1">
    <citation type="submission" date="2016-12" db="EMBL/GenBank/DDBJ databases">
        <authorList>
            <person name="Song W.-J."/>
            <person name="Kurnit D.M."/>
        </authorList>
    </citation>
    <scope>NUCLEOTIDE SEQUENCE [LARGE SCALE GENOMIC DNA]</scope>
    <source>
        <strain evidence="8 9">CGMCC 1.10808</strain>
    </source>
</reference>
<dbReference type="CDD" id="cd17990">
    <property type="entry name" value="DEXHc_HrpB"/>
    <property type="match status" value="1"/>
</dbReference>
<dbReference type="GO" id="GO:0016787">
    <property type="term" value="F:hydrolase activity"/>
    <property type="evidence" value="ECO:0007669"/>
    <property type="project" value="UniProtKB-KW"/>
</dbReference>
<feature type="domain" description="Helicase C-terminal" evidence="7">
    <location>
        <begin position="216"/>
        <end position="384"/>
    </location>
</feature>
<evidence type="ECO:0000313" key="9">
    <source>
        <dbReference type="Proteomes" id="UP000184066"/>
    </source>
</evidence>
<dbReference type="SMART" id="SM00847">
    <property type="entry name" value="HA2"/>
    <property type="match status" value="1"/>
</dbReference>
<dbReference type="InterPro" id="IPR014001">
    <property type="entry name" value="Helicase_ATP-bd"/>
</dbReference>
<dbReference type="Pfam" id="PF00271">
    <property type="entry name" value="Helicase_C"/>
    <property type="match status" value="1"/>
</dbReference>
<evidence type="ECO:0000259" key="7">
    <source>
        <dbReference type="PROSITE" id="PS51194"/>
    </source>
</evidence>
<dbReference type="GO" id="GO:0003676">
    <property type="term" value="F:nucleic acid binding"/>
    <property type="evidence" value="ECO:0007669"/>
    <property type="project" value="InterPro"/>
</dbReference>
<dbReference type="SUPFAM" id="SSF52540">
    <property type="entry name" value="P-loop containing nucleoside triphosphate hydrolases"/>
    <property type="match status" value="2"/>
</dbReference>
<dbReference type="GO" id="GO:0005524">
    <property type="term" value="F:ATP binding"/>
    <property type="evidence" value="ECO:0007669"/>
    <property type="project" value="UniProtKB-KW"/>
</dbReference>
<dbReference type="AlphaFoldDB" id="A0A1M7T9X5"/>
<keyword evidence="9" id="KW-1185">Reference proteome</keyword>
<feature type="region of interest" description="Disordered" evidence="5">
    <location>
        <begin position="829"/>
        <end position="856"/>
    </location>
</feature>
<keyword evidence="3 8" id="KW-0347">Helicase</keyword>
<evidence type="ECO:0000256" key="3">
    <source>
        <dbReference type="ARBA" id="ARBA00022806"/>
    </source>
</evidence>
<dbReference type="OrthoDB" id="9805617at2"/>
<dbReference type="CDD" id="cd18791">
    <property type="entry name" value="SF2_C_RHA"/>
    <property type="match status" value="1"/>
</dbReference>
<dbReference type="SMART" id="SM00487">
    <property type="entry name" value="DEXDc"/>
    <property type="match status" value="1"/>
</dbReference>
<dbReference type="PROSITE" id="PS51194">
    <property type="entry name" value="HELICASE_CTER"/>
    <property type="match status" value="1"/>
</dbReference>
<dbReference type="Gene3D" id="1.20.120.1080">
    <property type="match status" value="1"/>
</dbReference>
<dbReference type="Gene3D" id="3.40.50.300">
    <property type="entry name" value="P-loop containing nucleotide triphosphate hydrolases"/>
    <property type="match status" value="2"/>
</dbReference>
<dbReference type="InterPro" id="IPR027417">
    <property type="entry name" value="P-loop_NTPase"/>
</dbReference>
<protein>
    <submittedName>
        <fullName evidence="8">ATP-dependent helicase HrpB</fullName>
    </submittedName>
</protein>
<dbReference type="InterPro" id="IPR010225">
    <property type="entry name" value="HrpB"/>
</dbReference>
<dbReference type="Proteomes" id="UP000184066">
    <property type="component" value="Unassembled WGS sequence"/>
</dbReference>
<sequence>MTPLAHDIARLPDLPARAALPALLDALREGSRAVFEAPPGAGKTTLVPPALLGQPWALGRIVMLQPRRVAARAAAERIAALLGEAPGARVGWRIRGETRIGPDCRIEVVTEGILTRMLQDDPEMSGVSAIIFDEIHERSLNADLGLALALEAQEALREDLRIITMSATLEGARLAQAMGGAARIRAEGRMFPVETRWLERPWRRPDRRGPRFEEAAAELILRALSEERGSALVFLPGAAEIARVERLLAPRLPADALVRPLHGAMPFARQRAALEPAPEGRRKVVLATSVAETSLTIEGVRIVVDAGRARRARFDPASGMSRLVTEPVSRAEAEQRRGRAGRLEPGVCYRMWTRGEEGALPAQPPAEILEADLTALALELALWGAEPEQLRFIDQPPAPALAEARALLRALEALDAEGRPTEHGRRLARLPAHPRLGHMILRAAEAGEDAEAAAELAALLEERDPLPPGAPCDLTLRIEALRGARDHGADPARLNAPRQAARRLMRAAGLRAGARPSAGRRPAPEPHAVGRLAARAYPDRVAMRRPPPPGGAAPGAPVRHLMVSGKGAALPADDSLAAAPFLAVADADGDPREARIRRAAPLTRADIEELFADRIEERRICAWSPRERAVRARIRRMLGAVALDDRRWSDAPPEALAAAMAEGVRQLGLQALPWSAAARRLRARVRYAAAAGAALPDWSDEGLLATLDDWLTPHLQGLRRAEDLQRLDLARVLEQALDWNAREALERLAPAHFVTPAGTRAPIDYDREPPAIAVRLQELFGLDAHPSVGGGRVRLTVDLLSPAGRPVQTTGDLPGFWRSSYADVRKDMRGRYPRHPWPEDPLSAPPTRRAKPRGSG</sequence>
<gene>
    <name evidence="8" type="ORF">SAMN05216200_105129</name>
</gene>
<dbReference type="STRING" id="1189325.SAMN04488119_105130"/>
<evidence type="ECO:0000313" key="8">
    <source>
        <dbReference type="EMBL" id="SHN67522.1"/>
    </source>
</evidence>
<organism evidence="8 9">
    <name type="scientific">Oceanicella actignis</name>
    <dbReference type="NCBI Taxonomy" id="1189325"/>
    <lineage>
        <taxon>Bacteria</taxon>
        <taxon>Pseudomonadati</taxon>
        <taxon>Pseudomonadota</taxon>
        <taxon>Alphaproteobacteria</taxon>
        <taxon>Rhodobacterales</taxon>
        <taxon>Paracoccaceae</taxon>
        <taxon>Oceanicella</taxon>
    </lineage>
</organism>
<dbReference type="InterPro" id="IPR011545">
    <property type="entry name" value="DEAD/DEAH_box_helicase_dom"/>
</dbReference>
<dbReference type="EMBL" id="FRDL01000005">
    <property type="protein sequence ID" value="SHN67522.1"/>
    <property type="molecule type" value="Genomic_DNA"/>
</dbReference>
<accession>A0A1M7T9X5</accession>
<feature type="domain" description="Helicase ATP-binding" evidence="6">
    <location>
        <begin position="24"/>
        <end position="187"/>
    </location>
</feature>
<dbReference type="NCBIfam" id="TIGR01970">
    <property type="entry name" value="DEAH_box_HrpB"/>
    <property type="match status" value="1"/>
</dbReference>
<dbReference type="PANTHER" id="PTHR43519">
    <property type="entry name" value="ATP-DEPENDENT RNA HELICASE HRPB"/>
    <property type="match status" value="1"/>
</dbReference>
<evidence type="ECO:0000256" key="4">
    <source>
        <dbReference type="ARBA" id="ARBA00022840"/>
    </source>
</evidence>
<evidence type="ECO:0000256" key="1">
    <source>
        <dbReference type="ARBA" id="ARBA00022741"/>
    </source>
</evidence>
<dbReference type="InterPro" id="IPR013689">
    <property type="entry name" value="RNA_helicase_ATP-dep_HrpB_C"/>
</dbReference>
<dbReference type="InterPro" id="IPR001650">
    <property type="entry name" value="Helicase_C-like"/>
</dbReference>
<keyword evidence="2" id="KW-0378">Hydrolase</keyword>
<dbReference type="Pfam" id="PF08482">
    <property type="entry name" value="HrpB_C"/>
    <property type="match status" value="1"/>
</dbReference>
<evidence type="ECO:0000256" key="5">
    <source>
        <dbReference type="SAM" id="MobiDB-lite"/>
    </source>
</evidence>
<dbReference type="SMART" id="SM00490">
    <property type="entry name" value="HELICc"/>
    <property type="match status" value="1"/>
</dbReference>
<dbReference type="GO" id="GO:0004386">
    <property type="term" value="F:helicase activity"/>
    <property type="evidence" value="ECO:0007669"/>
    <property type="project" value="UniProtKB-KW"/>
</dbReference>
<evidence type="ECO:0000259" key="6">
    <source>
        <dbReference type="PROSITE" id="PS51192"/>
    </source>
</evidence>
<evidence type="ECO:0000256" key="2">
    <source>
        <dbReference type="ARBA" id="ARBA00022801"/>
    </source>
</evidence>
<dbReference type="PROSITE" id="PS00690">
    <property type="entry name" value="DEAH_ATP_HELICASE"/>
    <property type="match status" value="1"/>
</dbReference>
<dbReference type="PIRSF" id="PIRSF005496">
    <property type="entry name" value="ATP_hel_hrpB"/>
    <property type="match status" value="1"/>
</dbReference>
<dbReference type="FunFam" id="3.40.50.300:FF:002125">
    <property type="entry name" value="ATP-dependent helicase HrpB"/>
    <property type="match status" value="1"/>
</dbReference>
<name>A0A1M7T9X5_9RHOB</name>